<dbReference type="Pfam" id="PF00106">
    <property type="entry name" value="adh_short"/>
    <property type="match status" value="2"/>
</dbReference>
<evidence type="ECO:0000313" key="6">
    <source>
        <dbReference type="Proteomes" id="UP001642464"/>
    </source>
</evidence>
<dbReference type="InterPro" id="IPR036291">
    <property type="entry name" value="NAD(P)-bd_dom_sf"/>
</dbReference>
<dbReference type="InterPro" id="IPR002347">
    <property type="entry name" value="SDR_fam"/>
</dbReference>
<evidence type="ECO:0000256" key="1">
    <source>
        <dbReference type="ARBA" id="ARBA00006484"/>
    </source>
</evidence>
<protein>
    <submittedName>
        <fullName evidence="5">WW domain-containing oxidoreductase (Fragile site FRA16D oxidoreductase) (Short chain dehydrogenase/reductase family 41C member 1)</fullName>
    </submittedName>
</protein>
<dbReference type="PANTHER" id="PTHR24320">
    <property type="entry name" value="RETINOL DEHYDROGENASE"/>
    <property type="match status" value="1"/>
</dbReference>
<comment type="similarity">
    <text evidence="1 3">Belongs to the short-chain dehydrogenases/reductases (SDR) family.</text>
</comment>
<dbReference type="PRINTS" id="PR00080">
    <property type="entry name" value="SDRFAMILY"/>
</dbReference>
<reference evidence="5 6" key="1">
    <citation type="submission" date="2024-02" db="EMBL/GenBank/DDBJ databases">
        <authorList>
            <person name="Chen Y."/>
            <person name="Shah S."/>
            <person name="Dougan E. K."/>
            <person name="Thang M."/>
            <person name="Chan C."/>
        </authorList>
    </citation>
    <scope>NUCLEOTIDE SEQUENCE [LARGE SCALE GENOMIC DNA]</scope>
</reference>
<dbReference type="Proteomes" id="UP001642464">
    <property type="component" value="Unassembled WGS sequence"/>
</dbReference>
<dbReference type="Gene3D" id="3.40.50.720">
    <property type="entry name" value="NAD(P)-binding Rossmann-like Domain"/>
    <property type="match status" value="1"/>
</dbReference>
<evidence type="ECO:0000313" key="5">
    <source>
        <dbReference type="EMBL" id="CAK9101185.1"/>
    </source>
</evidence>
<evidence type="ECO:0000256" key="2">
    <source>
        <dbReference type="ARBA" id="ARBA00023002"/>
    </source>
</evidence>
<sequence length="354" mass="38584">MGCLTICSVLVPLLAIVAPIAMSAAFDGRFWDVFPAWDVKDMPDLSGKVAIITGPTVGGIGFESAAEMAKKGAQVILAGRSEAKGNEALKLLLQRIPHAKAEFMKLDLGSLQSVKDFADQFGARNLPLHILLNNAGVMANPFTLTVDGLESQFGTNHIGHFLLTKLLLPHLEASAPSRIVTVSSAAAFIPETLKSIEFTGLVDAAPAVDFDRLGADYEAVYSPFKAYGRSKLANVLFTRALARRLEDKKVYANVCHPGGIHTNLARHVQKHSVASWGEMMNIAFNILQESVLMTSPRGAVTQLYLATSPDIESKNIRGQYFRPQALHRDPPKFSTKELEETLWALSEKLVQKYV</sequence>
<name>A0ABP0RNU6_9DINO</name>
<evidence type="ECO:0000256" key="3">
    <source>
        <dbReference type="RuleBase" id="RU000363"/>
    </source>
</evidence>
<feature type="signal peptide" evidence="4">
    <location>
        <begin position="1"/>
        <end position="25"/>
    </location>
</feature>
<gene>
    <name evidence="5" type="ORF">SCF082_LOCUS47324</name>
</gene>
<dbReference type="CDD" id="cd05327">
    <property type="entry name" value="retinol-DH_like_SDR_c_like"/>
    <property type="match status" value="1"/>
</dbReference>
<dbReference type="PANTHER" id="PTHR24320:SF148">
    <property type="entry name" value="NAD(P)-BINDING ROSSMANN-FOLD SUPERFAMILY PROTEIN"/>
    <property type="match status" value="1"/>
</dbReference>
<keyword evidence="4" id="KW-0732">Signal</keyword>
<dbReference type="EMBL" id="CAXAMM010041784">
    <property type="protein sequence ID" value="CAK9101185.1"/>
    <property type="molecule type" value="Genomic_DNA"/>
</dbReference>
<comment type="caution">
    <text evidence="5">The sequence shown here is derived from an EMBL/GenBank/DDBJ whole genome shotgun (WGS) entry which is preliminary data.</text>
</comment>
<keyword evidence="2" id="KW-0560">Oxidoreductase</keyword>
<evidence type="ECO:0000256" key="4">
    <source>
        <dbReference type="SAM" id="SignalP"/>
    </source>
</evidence>
<feature type="chain" id="PRO_5045202143" evidence="4">
    <location>
        <begin position="26"/>
        <end position="354"/>
    </location>
</feature>
<dbReference type="SUPFAM" id="SSF51735">
    <property type="entry name" value="NAD(P)-binding Rossmann-fold domains"/>
    <property type="match status" value="1"/>
</dbReference>
<organism evidence="5 6">
    <name type="scientific">Durusdinium trenchii</name>
    <dbReference type="NCBI Taxonomy" id="1381693"/>
    <lineage>
        <taxon>Eukaryota</taxon>
        <taxon>Sar</taxon>
        <taxon>Alveolata</taxon>
        <taxon>Dinophyceae</taxon>
        <taxon>Suessiales</taxon>
        <taxon>Symbiodiniaceae</taxon>
        <taxon>Durusdinium</taxon>
    </lineage>
</organism>
<accession>A0ABP0RNU6</accession>
<keyword evidence="6" id="KW-1185">Reference proteome</keyword>
<dbReference type="PRINTS" id="PR00081">
    <property type="entry name" value="GDHRDH"/>
</dbReference>
<proteinExistence type="inferred from homology"/>